<dbReference type="FunFam" id="3.30.160.60:FF:000100">
    <property type="entry name" value="Zinc finger 45-like"/>
    <property type="match status" value="1"/>
</dbReference>
<keyword evidence="5" id="KW-0862">Zinc</keyword>
<dbReference type="GO" id="GO:0010468">
    <property type="term" value="P:regulation of gene expression"/>
    <property type="evidence" value="ECO:0007669"/>
    <property type="project" value="TreeGrafter"/>
</dbReference>
<evidence type="ECO:0000313" key="12">
    <source>
        <dbReference type="Proteomes" id="UP000002852"/>
    </source>
</evidence>
<dbReference type="AlphaFoldDB" id="A0A3B5QZL8"/>
<keyword evidence="3" id="KW-0677">Repeat</keyword>
<dbReference type="InterPro" id="IPR013087">
    <property type="entry name" value="Znf_C2H2_type"/>
</dbReference>
<reference evidence="11" key="3">
    <citation type="submission" date="2025-08" db="UniProtKB">
        <authorList>
            <consortium name="Ensembl"/>
        </authorList>
    </citation>
    <scope>IDENTIFICATION</scope>
    <source>
        <strain evidence="11">JP 163 A</strain>
    </source>
</reference>
<keyword evidence="2" id="KW-0479">Metal-binding</keyword>
<feature type="region of interest" description="Disordered" evidence="9">
    <location>
        <begin position="1"/>
        <end position="122"/>
    </location>
</feature>
<reference evidence="11" key="4">
    <citation type="submission" date="2025-09" db="UniProtKB">
        <authorList>
            <consortium name="Ensembl"/>
        </authorList>
    </citation>
    <scope>IDENTIFICATION</scope>
    <source>
        <strain evidence="11">JP 163 A</strain>
    </source>
</reference>
<dbReference type="FunFam" id="3.30.160.60:FF:000264">
    <property type="entry name" value="Zinc finger protein 236"/>
    <property type="match status" value="1"/>
</dbReference>
<dbReference type="PROSITE" id="PS00028">
    <property type="entry name" value="ZINC_FINGER_C2H2_1"/>
    <property type="match status" value="7"/>
</dbReference>
<name>A0A3B5QZL8_XIPMA</name>
<protein>
    <recommendedName>
        <fullName evidence="10">C2H2-type domain-containing protein</fullName>
    </recommendedName>
</protein>
<feature type="compositionally biased region" description="Basic and acidic residues" evidence="9">
    <location>
        <begin position="72"/>
        <end position="92"/>
    </location>
</feature>
<dbReference type="PANTHER" id="PTHR16515:SF49">
    <property type="entry name" value="GASTRULA ZINC FINGER PROTEIN XLCGF49.1-LIKE-RELATED"/>
    <property type="match status" value="1"/>
</dbReference>
<evidence type="ECO:0000256" key="8">
    <source>
        <dbReference type="PROSITE-ProRule" id="PRU00042"/>
    </source>
</evidence>
<evidence type="ECO:0000256" key="7">
    <source>
        <dbReference type="ARBA" id="ARBA00023242"/>
    </source>
</evidence>
<dbReference type="Pfam" id="PF00096">
    <property type="entry name" value="zf-C2H2"/>
    <property type="match status" value="6"/>
</dbReference>
<proteinExistence type="predicted"/>
<dbReference type="GO" id="GO:0005634">
    <property type="term" value="C:nucleus"/>
    <property type="evidence" value="ECO:0007669"/>
    <property type="project" value="UniProtKB-SubCell"/>
</dbReference>
<dbReference type="InParanoid" id="A0A3B5QZL8"/>
<dbReference type="Proteomes" id="UP000002852">
    <property type="component" value="Unassembled WGS sequence"/>
</dbReference>
<dbReference type="GeneTree" id="ENSGT00950000182774"/>
<evidence type="ECO:0000256" key="1">
    <source>
        <dbReference type="ARBA" id="ARBA00004123"/>
    </source>
</evidence>
<feature type="domain" description="C2H2-type" evidence="10">
    <location>
        <begin position="227"/>
        <end position="254"/>
    </location>
</feature>
<evidence type="ECO:0000256" key="9">
    <source>
        <dbReference type="SAM" id="MobiDB-lite"/>
    </source>
</evidence>
<keyword evidence="7" id="KW-0539">Nucleus</keyword>
<dbReference type="OMA" id="CHVRIYR"/>
<dbReference type="SUPFAM" id="SSF57667">
    <property type="entry name" value="beta-beta-alpha zinc fingers"/>
    <property type="match status" value="5"/>
</dbReference>
<reference evidence="12" key="1">
    <citation type="submission" date="2012-01" db="EMBL/GenBank/DDBJ databases">
        <authorList>
            <person name="Walter R."/>
            <person name="Schartl M."/>
            <person name="Warren W."/>
        </authorList>
    </citation>
    <scope>NUCLEOTIDE SEQUENCE [LARGE SCALE GENOMIC DNA]</scope>
    <source>
        <strain evidence="12">JP 163 A</strain>
    </source>
</reference>
<feature type="domain" description="C2H2-type" evidence="10">
    <location>
        <begin position="255"/>
        <end position="282"/>
    </location>
</feature>
<dbReference type="FunFam" id="3.30.160.60:FF:000759">
    <property type="entry name" value="zinc finger protein 16"/>
    <property type="match status" value="1"/>
</dbReference>
<keyword evidence="6" id="KW-0238">DNA-binding</keyword>
<evidence type="ECO:0000256" key="5">
    <source>
        <dbReference type="ARBA" id="ARBA00022833"/>
    </source>
</evidence>
<feature type="domain" description="C2H2-type" evidence="10">
    <location>
        <begin position="283"/>
        <end position="310"/>
    </location>
</feature>
<reference evidence="12" key="2">
    <citation type="journal article" date="2013" name="Nat. Genet.">
        <title>The genome of the platyfish, Xiphophorus maculatus, provides insights into evolutionary adaptation and several complex traits.</title>
        <authorList>
            <person name="Schartl M."/>
            <person name="Walter R.B."/>
            <person name="Shen Y."/>
            <person name="Garcia T."/>
            <person name="Catchen J."/>
            <person name="Amores A."/>
            <person name="Braasch I."/>
            <person name="Chalopin D."/>
            <person name="Volff J.N."/>
            <person name="Lesch K.P."/>
            <person name="Bisazza A."/>
            <person name="Minx P."/>
            <person name="Hillier L."/>
            <person name="Wilson R.K."/>
            <person name="Fuerstenberg S."/>
            <person name="Boore J."/>
            <person name="Searle S."/>
            <person name="Postlethwait J.H."/>
            <person name="Warren W.C."/>
        </authorList>
    </citation>
    <scope>NUCLEOTIDE SEQUENCE [LARGE SCALE GENOMIC DNA]</scope>
    <source>
        <strain evidence="12">JP 163 A</strain>
    </source>
</reference>
<evidence type="ECO:0000256" key="3">
    <source>
        <dbReference type="ARBA" id="ARBA00022737"/>
    </source>
</evidence>
<dbReference type="InterPro" id="IPR050331">
    <property type="entry name" value="Zinc_finger"/>
</dbReference>
<evidence type="ECO:0000313" key="11">
    <source>
        <dbReference type="Ensembl" id="ENSXMAP00000036392.1"/>
    </source>
</evidence>
<evidence type="ECO:0000256" key="2">
    <source>
        <dbReference type="ARBA" id="ARBA00022723"/>
    </source>
</evidence>
<feature type="domain" description="C2H2-type" evidence="10">
    <location>
        <begin position="339"/>
        <end position="366"/>
    </location>
</feature>
<keyword evidence="4 8" id="KW-0863">Zinc-finger</keyword>
<feature type="domain" description="C2H2-type" evidence="10">
    <location>
        <begin position="199"/>
        <end position="226"/>
    </location>
</feature>
<feature type="domain" description="C2H2-type" evidence="10">
    <location>
        <begin position="374"/>
        <end position="401"/>
    </location>
</feature>
<dbReference type="GO" id="GO:0008270">
    <property type="term" value="F:zinc ion binding"/>
    <property type="evidence" value="ECO:0007669"/>
    <property type="project" value="UniProtKB-KW"/>
</dbReference>
<dbReference type="PROSITE" id="PS50157">
    <property type="entry name" value="ZINC_FINGER_C2H2_2"/>
    <property type="match status" value="8"/>
</dbReference>
<dbReference type="FunFam" id="3.30.160.60:FF:001450">
    <property type="entry name" value="zinc finger protein 774"/>
    <property type="match status" value="1"/>
</dbReference>
<dbReference type="Gene3D" id="3.30.160.60">
    <property type="entry name" value="Classic Zinc Finger"/>
    <property type="match status" value="9"/>
</dbReference>
<evidence type="ECO:0000256" key="4">
    <source>
        <dbReference type="ARBA" id="ARBA00022771"/>
    </source>
</evidence>
<accession>A0A3B5QZL8</accession>
<dbReference type="SMART" id="SM00355">
    <property type="entry name" value="ZnF_C2H2"/>
    <property type="match status" value="8"/>
</dbReference>
<feature type="domain" description="C2H2-type" evidence="10">
    <location>
        <begin position="171"/>
        <end position="198"/>
    </location>
</feature>
<comment type="subcellular location">
    <subcellularLocation>
        <location evidence="1">Nucleus</location>
    </subcellularLocation>
</comment>
<dbReference type="FunFam" id="3.30.160.60:FF:000376">
    <property type="entry name" value="Zinc finger protein 236"/>
    <property type="match status" value="1"/>
</dbReference>
<feature type="domain" description="C2H2-type" evidence="10">
    <location>
        <begin position="311"/>
        <end position="338"/>
    </location>
</feature>
<organism evidence="11 12">
    <name type="scientific">Xiphophorus maculatus</name>
    <name type="common">Southern platyfish</name>
    <name type="synonym">Platypoecilus maculatus</name>
    <dbReference type="NCBI Taxonomy" id="8083"/>
    <lineage>
        <taxon>Eukaryota</taxon>
        <taxon>Metazoa</taxon>
        <taxon>Chordata</taxon>
        <taxon>Craniata</taxon>
        <taxon>Vertebrata</taxon>
        <taxon>Euteleostomi</taxon>
        <taxon>Actinopterygii</taxon>
        <taxon>Neopterygii</taxon>
        <taxon>Teleostei</taxon>
        <taxon>Neoteleostei</taxon>
        <taxon>Acanthomorphata</taxon>
        <taxon>Ovalentaria</taxon>
        <taxon>Atherinomorphae</taxon>
        <taxon>Cyprinodontiformes</taxon>
        <taxon>Poeciliidae</taxon>
        <taxon>Poeciliinae</taxon>
        <taxon>Xiphophorus</taxon>
    </lineage>
</organism>
<dbReference type="GO" id="GO:0003677">
    <property type="term" value="F:DNA binding"/>
    <property type="evidence" value="ECO:0007669"/>
    <property type="project" value="UniProtKB-KW"/>
</dbReference>
<feature type="compositionally biased region" description="Acidic residues" evidence="9">
    <location>
        <begin position="98"/>
        <end position="107"/>
    </location>
</feature>
<feature type="compositionally biased region" description="Basic and acidic residues" evidence="9">
    <location>
        <begin position="1"/>
        <end position="34"/>
    </location>
</feature>
<dbReference type="FunFam" id="3.30.160.60:FF:000624">
    <property type="entry name" value="zinc finger protein 697"/>
    <property type="match status" value="1"/>
</dbReference>
<dbReference type="FunFam" id="3.30.160.60:FF:000417">
    <property type="entry name" value="Zinc finger protein"/>
    <property type="match status" value="1"/>
</dbReference>
<evidence type="ECO:0000259" key="10">
    <source>
        <dbReference type="PROSITE" id="PS50157"/>
    </source>
</evidence>
<keyword evidence="12" id="KW-1185">Reference proteome</keyword>
<dbReference type="Ensembl" id="ENSXMAT00000020917.1">
    <property type="protein sequence ID" value="ENSXMAP00000036392.1"/>
    <property type="gene ID" value="ENSXMAG00000023125.1"/>
</dbReference>
<sequence length="506" mass="57541">RQEVEQLTVKNEDEEKPQLSEVHRIKSEDSRETEASTSSSAEQMKTESDGEISGGSEPDRELGPNPNLLPNIEDRHSASFEIKVSDESKDDNLTDSGSENEDSDEDWREPRTRQSGVNSKVGRKAAKKTFSCTDHFKQFVRKQICSVEKKGSRGKKKVESQMGLEPGRKSFSCDDCGKTFQKLGALKCHVRIYRCEKSIVCEDCGKIFHSRCHLKTHHRPHSGERPFVCDKCGKRFSRKPGLQVHMTCHTGEKPFQCEVCDKKFTSNGSLTAHMTIHKGEKPFRCSDCGRCFRLKDVLKSHMITHSNVKPFVCGYCGATFTRKQSLLLHVRLHTGENQLSCDQCDKKFVLKSRLLKHMQIHQKEEKVVTGKGNFACEECGRRFVQKRYLKSHMLMHTGEKPFSCDLCLKIHGKQRFHTENSFGKTFCTNATAVQIILGPQLGTTGESRLNLEKRQRSRRDKRAGFSKDLDPLCFASILRGIFPLKDKDSDQGSRHFGCQKSISNWV</sequence>
<dbReference type="InterPro" id="IPR036236">
    <property type="entry name" value="Znf_C2H2_sf"/>
</dbReference>
<dbReference type="PANTHER" id="PTHR16515">
    <property type="entry name" value="PR DOMAIN ZINC FINGER PROTEIN"/>
    <property type="match status" value="1"/>
</dbReference>
<evidence type="ECO:0000256" key="6">
    <source>
        <dbReference type="ARBA" id="ARBA00023125"/>
    </source>
</evidence>